<reference evidence="1 2" key="1">
    <citation type="submission" date="2024-07" db="EMBL/GenBank/DDBJ databases">
        <title>Active virus-host system and metabolic interactions in a Lokiarchaeon culture.</title>
        <authorList>
            <person name="Ponce Toledo R.I."/>
            <person name="Rodrigues Oliveira T."/>
            <person name="Schleper C."/>
        </authorList>
    </citation>
    <scope>NUCLEOTIDE SEQUENCE [LARGE SCALE GENOMIC DNA]</scope>
    <source>
        <strain evidence="1 2">B35</strain>
    </source>
</reference>
<dbReference type="EMBL" id="JBFSOO010000010">
    <property type="protein sequence ID" value="MEZ6854364.1"/>
    <property type="molecule type" value="Genomic_DNA"/>
</dbReference>
<evidence type="ECO:0008006" key="3">
    <source>
        <dbReference type="Google" id="ProtNLM"/>
    </source>
</evidence>
<accession>A0ABV4JUE4</accession>
<proteinExistence type="predicted"/>
<organism evidence="1 2">
    <name type="scientific">Halodesulfovibrio aestuarii</name>
    <dbReference type="NCBI Taxonomy" id="126333"/>
    <lineage>
        <taxon>Bacteria</taxon>
        <taxon>Pseudomonadati</taxon>
        <taxon>Thermodesulfobacteriota</taxon>
        <taxon>Desulfovibrionia</taxon>
        <taxon>Desulfovibrionales</taxon>
        <taxon>Desulfovibrionaceae</taxon>
        <taxon>Halodesulfovibrio</taxon>
    </lineage>
</organism>
<dbReference type="RefSeq" id="WP_371150850.1">
    <property type="nucleotide sequence ID" value="NZ_JBFSOO010000010.1"/>
</dbReference>
<evidence type="ECO:0000313" key="2">
    <source>
        <dbReference type="Proteomes" id="UP001568358"/>
    </source>
</evidence>
<protein>
    <recommendedName>
        <fullName evidence="3">Tail terminator</fullName>
    </recommendedName>
</protein>
<name>A0ABV4JUE4_9BACT</name>
<evidence type="ECO:0000313" key="1">
    <source>
        <dbReference type="EMBL" id="MEZ6854364.1"/>
    </source>
</evidence>
<sequence>MASATSWEIIESFAAALRNHAALNEWAQAEYAQPLRILQGINMANLPREEDCPLIALVPESGKFGRITEHAATIRVVLAVNDDRFVDDVLEGLKLLATDFGSLTLQALQDGEDGFYIGEVADLYELSDFPLLYREFQITITSSTCIGGNEL</sequence>
<comment type="caution">
    <text evidence="1">The sequence shown here is derived from an EMBL/GenBank/DDBJ whole genome shotgun (WGS) entry which is preliminary data.</text>
</comment>
<keyword evidence="2" id="KW-1185">Reference proteome</keyword>
<gene>
    <name evidence="1" type="ORF">AB2Z07_12640</name>
</gene>
<dbReference type="Proteomes" id="UP001568358">
    <property type="component" value="Unassembled WGS sequence"/>
</dbReference>